<dbReference type="AlphaFoldDB" id="A0A5C6SJ58"/>
<protein>
    <submittedName>
        <fullName evidence="1">Uncharacterized protein</fullName>
    </submittedName>
</protein>
<name>A0A5C6SJ58_FUSOC</name>
<evidence type="ECO:0000313" key="1">
    <source>
        <dbReference type="EMBL" id="TXB97918.1"/>
    </source>
</evidence>
<sequence length="110" mass="12253">MATNNFKYTALHDKEIRLLVLDAGKEGDALSGALIADKYIPSEHVMKYEALSYTWGDQSNPDYIHLRNPKLIAQGNSCICDKIPSGSLAIGYNLALALRYLRHKDNSQTL</sequence>
<comment type="caution">
    <text evidence="1">The sequence shown here is derived from an EMBL/GenBank/DDBJ whole genome shotgun (WGS) entry which is preliminary data.</text>
</comment>
<dbReference type="EMBL" id="VMNF01000013">
    <property type="protein sequence ID" value="TXB97918.1"/>
    <property type="molecule type" value="Genomic_DNA"/>
</dbReference>
<reference evidence="1 2" key="1">
    <citation type="submission" date="2019-07" db="EMBL/GenBank/DDBJ databases">
        <title>The First High-Quality Draft Genome Sequence of the Causal Agent of the Current Panama Disease Epidemic.</title>
        <authorList>
            <person name="Warmington R.J."/>
            <person name="Kay W."/>
            <person name="Jeffries A."/>
            <person name="Bebber D."/>
            <person name="Moore K."/>
            <person name="Studholme D.J."/>
        </authorList>
    </citation>
    <scope>NUCLEOTIDE SEQUENCE [LARGE SCALE GENOMIC DNA]</scope>
    <source>
        <strain evidence="1 2">TR4</strain>
    </source>
</reference>
<dbReference type="Proteomes" id="UP000321331">
    <property type="component" value="Unassembled WGS sequence"/>
</dbReference>
<proteinExistence type="predicted"/>
<accession>A0A5C6SJ58</accession>
<evidence type="ECO:0000313" key="2">
    <source>
        <dbReference type="Proteomes" id="UP000321331"/>
    </source>
</evidence>
<gene>
    <name evidence="1" type="ORF">FocTR4_00017037</name>
</gene>
<organism evidence="1 2">
    <name type="scientific">Fusarium oxysporum f. sp. cubense</name>
    <dbReference type="NCBI Taxonomy" id="61366"/>
    <lineage>
        <taxon>Eukaryota</taxon>
        <taxon>Fungi</taxon>
        <taxon>Dikarya</taxon>
        <taxon>Ascomycota</taxon>
        <taxon>Pezizomycotina</taxon>
        <taxon>Sordariomycetes</taxon>
        <taxon>Hypocreomycetidae</taxon>
        <taxon>Hypocreales</taxon>
        <taxon>Nectriaceae</taxon>
        <taxon>Fusarium</taxon>
        <taxon>Fusarium oxysporum species complex</taxon>
    </lineage>
</organism>